<gene>
    <name evidence="1" type="ORF">FRX31_018062</name>
</gene>
<dbReference type="EMBL" id="JABWDY010021486">
    <property type="protein sequence ID" value="KAF5192351.1"/>
    <property type="molecule type" value="Genomic_DNA"/>
</dbReference>
<keyword evidence="2" id="KW-1185">Reference proteome</keyword>
<accession>A0A7J6W571</accession>
<name>A0A7J6W571_THATH</name>
<dbReference type="Proteomes" id="UP000554482">
    <property type="component" value="Unassembled WGS sequence"/>
</dbReference>
<comment type="caution">
    <text evidence="1">The sequence shown here is derived from an EMBL/GenBank/DDBJ whole genome shotgun (WGS) entry which is preliminary data.</text>
</comment>
<dbReference type="AlphaFoldDB" id="A0A7J6W571"/>
<protein>
    <submittedName>
        <fullName evidence="1">Uncharacterized protein</fullName>
    </submittedName>
</protein>
<sequence>MHWMDAQGHHLCIVVCSSDCFFFEPYLAGSQFSWDTLLSSSLRRISQSISAMVKLPKAEGVPAAWAASRTWPRNDVVQQLSNAVVTKGVPAAWATSIIWPA</sequence>
<proteinExistence type="predicted"/>
<evidence type="ECO:0000313" key="2">
    <source>
        <dbReference type="Proteomes" id="UP000554482"/>
    </source>
</evidence>
<reference evidence="1 2" key="1">
    <citation type="submission" date="2020-06" db="EMBL/GenBank/DDBJ databases">
        <title>Transcriptomic and genomic resources for Thalictrum thalictroides and T. hernandezii: Facilitating candidate gene discovery in an emerging model plant lineage.</title>
        <authorList>
            <person name="Arias T."/>
            <person name="Riano-Pachon D.M."/>
            <person name="Di Stilio V.S."/>
        </authorList>
    </citation>
    <scope>NUCLEOTIDE SEQUENCE [LARGE SCALE GENOMIC DNA]</scope>
    <source>
        <strain evidence="2">cv. WT478/WT964</strain>
        <tissue evidence="1">Leaves</tissue>
    </source>
</reference>
<organism evidence="1 2">
    <name type="scientific">Thalictrum thalictroides</name>
    <name type="common">Rue-anemone</name>
    <name type="synonym">Anemone thalictroides</name>
    <dbReference type="NCBI Taxonomy" id="46969"/>
    <lineage>
        <taxon>Eukaryota</taxon>
        <taxon>Viridiplantae</taxon>
        <taxon>Streptophyta</taxon>
        <taxon>Embryophyta</taxon>
        <taxon>Tracheophyta</taxon>
        <taxon>Spermatophyta</taxon>
        <taxon>Magnoliopsida</taxon>
        <taxon>Ranunculales</taxon>
        <taxon>Ranunculaceae</taxon>
        <taxon>Thalictroideae</taxon>
        <taxon>Thalictrum</taxon>
    </lineage>
</organism>
<evidence type="ECO:0000313" key="1">
    <source>
        <dbReference type="EMBL" id="KAF5192351.1"/>
    </source>
</evidence>